<dbReference type="GO" id="GO:0140662">
    <property type="term" value="F:ATP-dependent protein folding chaperone"/>
    <property type="evidence" value="ECO:0007669"/>
    <property type="project" value="InterPro"/>
</dbReference>
<organism evidence="7 8">
    <name type="scientific">Heligmosomoides polygyrus</name>
    <name type="common">Parasitic roundworm</name>
    <dbReference type="NCBI Taxonomy" id="6339"/>
    <lineage>
        <taxon>Eukaryota</taxon>
        <taxon>Metazoa</taxon>
        <taxon>Ecdysozoa</taxon>
        <taxon>Nematoda</taxon>
        <taxon>Chromadorea</taxon>
        <taxon>Rhabditida</taxon>
        <taxon>Rhabditina</taxon>
        <taxon>Rhabditomorpha</taxon>
        <taxon>Strongyloidea</taxon>
        <taxon>Heligmosomidae</taxon>
        <taxon>Heligmosomoides</taxon>
    </lineage>
</organism>
<protein>
    <recommendedName>
        <fullName evidence="5">Hypoxia up-regulated protein 1</fullName>
    </recommendedName>
</protein>
<keyword evidence="2" id="KW-0547">Nucleotide-binding</keyword>
<dbReference type="PANTHER" id="PTHR45639">
    <property type="entry name" value="HSC70CB, ISOFORM G-RELATED"/>
    <property type="match status" value="1"/>
</dbReference>
<proteinExistence type="inferred from homology"/>
<dbReference type="InterPro" id="IPR029047">
    <property type="entry name" value="HSP70_peptide-bd_sf"/>
</dbReference>
<keyword evidence="7" id="KW-1185">Reference proteome</keyword>
<dbReference type="GO" id="GO:0005524">
    <property type="term" value="F:ATP binding"/>
    <property type="evidence" value="ECO:0007669"/>
    <property type="project" value="UniProtKB-KW"/>
</dbReference>
<accession>A0A3P7URR8</accession>
<sequence>MGGLFQAAHLSKGFKVKSFGVEELVVFPIQVNFISKQKQDDGNVIEKPITRQVFQYKGKYPTNKKTITFTSYTDDFSFDLNYSELKHFNEDQIRYLF</sequence>
<dbReference type="OrthoDB" id="10262720at2759"/>
<accession>A0A183FBR1</accession>
<name>A0A183FBR1_HELPZ</name>
<dbReference type="Gene3D" id="2.60.34.10">
    <property type="entry name" value="Substrate Binding Domain Of DNAk, Chain A, domain 1"/>
    <property type="match status" value="1"/>
</dbReference>
<evidence type="ECO:0000313" key="8">
    <source>
        <dbReference type="WBParaSite" id="HPBE_0000360301-mRNA-1"/>
    </source>
</evidence>
<dbReference type="WBParaSite" id="HPBE_0000360301-mRNA-1">
    <property type="protein sequence ID" value="HPBE_0000360301-mRNA-1"/>
    <property type="gene ID" value="HPBE_0000360301"/>
</dbReference>
<evidence type="ECO:0000256" key="4">
    <source>
        <dbReference type="ARBA" id="ARBA00023186"/>
    </source>
</evidence>
<dbReference type="EMBL" id="UZAH01011020">
    <property type="protein sequence ID" value="VDO37881.1"/>
    <property type="molecule type" value="Genomic_DNA"/>
</dbReference>
<evidence type="ECO:0000313" key="7">
    <source>
        <dbReference type="Proteomes" id="UP000050761"/>
    </source>
</evidence>
<evidence type="ECO:0000256" key="5">
    <source>
        <dbReference type="ARBA" id="ARBA00040503"/>
    </source>
</evidence>
<dbReference type="AlphaFoldDB" id="A0A183FBR1"/>
<dbReference type="Proteomes" id="UP000050761">
    <property type="component" value="Unassembled WGS sequence"/>
</dbReference>
<evidence type="ECO:0000313" key="6">
    <source>
        <dbReference type="EMBL" id="VDO37881.1"/>
    </source>
</evidence>
<dbReference type="PANTHER" id="PTHR45639:SF3">
    <property type="entry name" value="HYPOXIA UP-REGULATED PROTEIN 1"/>
    <property type="match status" value="1"/>
</dbReference>
<keyword evidence="3" id="KW-0067">ATP-binding</keyword>
<keyword evidence="4" id="KW-0143">Chaperone</keyword>
<evidence type="ECO:0000256" key="1">
    <source>
        <dbReference type="ARBA" id="ARBA00007381"/>
    </source>
</evidence>
<comment type="similarity">
    <text evidence="1">Belongs to the heat shock protein 70 family.</text>
</comment>
<dbReference type="InterPro" id="IPR013126">
    <property type="entry name" value="Hsp_70_fam"/>
</dbReference>
<dbReference type="GO" id="GO:0034663">
    <property type="term" value="C:endoplasmic reticulum chaperone complex"/>
    <property type="evidence" value="ECO:0007669"/>
    <property type="project" value="TreeGrafter"/>
</dbReference>
<reference evidence="8" key="2">
    <citation type="submission" date="2019-09" db="UniProtKB">
        <authorList>
            <consortium name="WormBaseParasite"/>
        </authorList>
    </citation>
    <scope>IDENTIFICATION</scope>
</reference>
<evidence type="ECO:0000256" key="3">
    <source>
        <dbReference type="ARBA" id="ARBA00022840"/>
    </source>
</evidence>
<reference evidence="6 7" key="1">
    <citation type="submission" date="2018-11" db="EMBL/GenBank/DDBJ databases">
        <authorList>
            <consortium name="Pathogen Informatics"/>
        </authorList>
    </citation>
    <scope>NUCLEOTIDE SEQUENCE [LARGE SCALE GENOMIC DNA]</scope>
</reference>
<gene>
    <name evidence="6" type="ORF">HPBE_LOCUS3604</name>
</gene>
<evidence type="ECO:0000256" key="2">
    <source>
        <dbReference type="ARBA" id="ARBA00022741"/>
    </source>
</evidence>
<dbReference type="GO" id="GO:0030968">
    <property type="term" value="P:endoplasmic reticulum unfolded protein response"/>
    <property type="evidence" value="ECO:0007669"/>
    <property type="project" value="TreeGrafter"/>
</dbReference>